<evidence type="ECO:0000256" key="1">
    <source>
        <dbReference type="SAM" id="SignalP"/>
    </source>
</evidence>
<dbReference type="KEGG" id="cps:CPS_2363"/>
<dbReference type="Proteomes" id="UP000000547">
    <property type="component" value="Chromosome"/>
</dbReference>
<gene>
    <name evidence="2" type="ordered locus">CPS_2363</name>
</gene>
<keyword evidence="1" id="KW-0732">Signal</keyword>
<sequence>MKRTSKIRCFIYVLLIFSISATAKEPIKDIHYFGSKNKYSVELLQHVLSYNSKKNYQLVPFTEKIPKDRAFAYMEQDELFDVIFAGATTYRLENHLAIEFPLLKGLNGWRIPVVNTKNKDIFKSLTTLDDFKKLTPGLFHLWSDTEIMQRNNIYVETGSSFNGLWLMLDKNRFDYFPRSILQVFNEIKNYPTLNIMIEKSSMIHYPTAYYFYVQKGNNDLASDIKSGLEKALTDGSFDKIFTTYYGHLINKVKKQNRKVFALDNPLMPASTPLMRKELWIDLSSNRIN</sequence>
<feature type="chain" id="PRO_5004234153" description="Solute-binding protein family 3/N-terminal domain-containing protein" evidence="1">
    <location>
        <begin position="24"/>
        <end position="288"/>
    </location>
</feature>
<dbReference type="RefSeq" id="WP_011043175.1">
    <property type="nucleotide sequence ID" value="NC_003910.7"/>
</dbReference>
<protein>
    <recommendedName>
        <fullName evidence="4">Solute-binding protein family 3/N-terminal domain-containing protein</fullName>
    </recommendedName>
</protein>
<organism evidence="2 3">
    <name type="scientific">Colwellia psychrerythraea (strain 34H / ATCC BAA-681)</name>
    <name type="common">Vibrio psychroerythus</name>
    <dbReference type="NCBI Taxonomy" id="167879"/>
    <lineage>
        <taxon>Bacteria</taxon>
        <taxon>Pseudomonadati</taxon>
        <taxon>Pseudomonadota</taxon>
        <taxon>Gammaproteobacteria</taxon>
        <taxon>Alteromonadales</taxon>
        <taxon>Colwelliaceae</taxon>
        <taxon>Colwellia</taxon>
    </lineage>
</organism>
<evidence type="ECO:0008006" key="4">
    <source>
        <dbReference type="Google" id="ProtNLM"/>
    </source>
</evidence>
<proteinExistence type="predicted"/>
<dbReference type="HOGENOM" id="CLU_066015_1_0_6"/>
<name>Q482D7_COLP3</name>
<dbReference type="Gene3D" id="3.40.190.10">
    <property type="entry name" value="Periplasmic binding protein-like II"/>
    <property type="match status" value="1"/>
</dbReference>
<feature type="signal peptide" evidence="1">
    <location>
        <begin position="1"/>
        <end position="23"/>
    </location>
</feature>
<evidence type="ECO:0000313" key="2">
    <source>
        <dbReference type="EMBL" id="AAZ28449.1"/>
    </source>
</evidence>
<dbReference type="STRING" id="167879.CPS_2363"/>
<dbReference type="AlphaFoldDB" id="Q482D7"/>
<evidence type="ECO:0000313" key="3">
    <source>
        <dbReference type="Proteomes" id="UP000000547"/>
    </source>
</evidence>
<dbReference type="EMBL" id="CP000083">
    <property type="protein sequence ID" value="AAZ28449.1"/>
    <property type="molecule type" value="Genomic_DNA"/>
</dbReference>
<reference evidence="2" key="1">
    <citation type="journal article" date="2005" name="Proc. Natl. Acad. Sci. U.S.A.">
        <title>The psychrophilic lifestyle as revealed by the genome sequence of Colwellia psychrerythraea 34H through genomic and proteomic analyses.</title>
        <authorList>
            <person name="Methe B.A."/>
            <person name="Nelson K.E."/>
            <person name="Deming J.W."/>
            <person name="Momen B."/>
            <person name="Melamud E."/>
            <person name="Zhang X."/>
            <person name="Moult J."/>
            <person name="Madupu R."/>
            <person name="Nelson W.C."/>
            <person name="Dodson R.J."/>
            <person name="Brinkac L.M."/>
            <person name="Daugherty S.C."/>
            <person name="Durkin A.S."/>
            <person name="DeBoy R.T."/>
            <person name="Kolonay J.F."/>
            <person name="Sullivan S.A."/>
            <person name="Zhou L."/>
            <person name="Davidsen T.M."/>
            <person name="Wu M."/>
            <person name="Huston A.L."/>
            <person name="Lewis M."/>
            <person name="Weaver B."/>
            <person name="Weidman J.F."/>
            <person name="Khouri H."/>
            <person name="Utterback T.R."/>
            <person name="Feldblyum T.V."/>
            <person name="Fraser C.M."/>
        </authorList>
    </citation>
    <scope>NUCLEOTIDE SEQUENCE [LARGE SCALE GENOMIC DNA]</scope>
    <source>
        <strain evidence="2">34H</strain>
    </source>
</reference>
<accession>Q482D7</accession>
<dbReference type="SUPFAM" id="SSF53850">
    <property type="entry name" value="Periplasmic binding protein-like II"/>
    <property type="match status" value="1"/>
</dbReference>